<dbReference type="EMBL" id="BLXU01000019">
    <property type="protein sequence ID" value="GFO52866.1"/>
    <property type="molecule type" value="Genomic_DNA"/>
</dbReference>
<evidence type="ECO:0000313" key="2">
    <source>
        <dbReference type="Proteomes" id="UP000504756"/>
    </source>
</evidence>
<accession>A0A6L2ZYD4</accession>
<reference evidence="1 2" key="1">
    <citation type="submission" date="2020-06" db="EMBL/GenBank/DDBJ databases">
        <title>Draft genome sequence of Lactic acid bacteria from Okinawan-style tofu.</title>
        <authorList>
            <person name="Takara I."/>
            <person name="Ikematsu S."/>
        </authorList>
    </citation>
    <scope>NUCLEOTIDE SEQUENCE [LARGE SCALE GENOMIC DNA]</scope>
    <source>
        <strain evidence="2">lg38</strain>
    </source>
</reference>
<organism evidence="1 2">
    <name type="scientific">Lactococcus garvieae</name>
    <dbReference type="NCBI Taxonomy" id="1363"/>
    <lineage>
        <taxon>Bacteria</taxon>
        <taxon>Bacillati</taxon>
        <taxon>Bacillota</taxon>
        <taxon>Bacilli</taxon>
        <taxon>Lactobacillales</taxon>
        <taxon>Streptococcaceae</taxon>
        <taxon>Lactococcus</taxon>
    </lineage>
</organism>
<comment type="caution">
    <text evidence="1">The sequence shown here is derived from an EMBL/GenBank/DDBJ whole genome shotgun (WGS) entry which is preliminary data.</text>
</comment>
<evidence type="ECO:0000313" key="1">
    <source>
        <dbReference type="EMBL" id="GFO52866.1"/>
    </source>
</evidence>
<dbReference type="Proteomes" id="UP000504756">
    <property type="component" value="Unassembled WGS sequence"/>
</dbReference>
<gene>
    <name evidence="1" type="ORF">ikelab_21410</name>
</gene>
<dbReference type="RefSeq" id="WP_176490791.1">
    <property type="nucleotide sequence ID" value="NZ_BLXU01000019.1"/>
</dbReference>
<sequence>MNHFKGFLDYVGLDEELSDTEIEIEKELIVEVKDKHELIVKLLEERLKNLGENKK</sequence>
<name>A0A6L2ZYD4_9LACT</name>
<dbReference type="AlphaFoldDB" id="A0A6L2ZYD4"/>
<protein>
    <submittedName>
        <fullName evidence="1">Uncharacterized protein</fullName>
    </submittedName>
</protein>
<proteinExistence type="predicted"/>